<dbReference type="SUPFAM" id="SSF56645">
    <property type="entry name" value="Acyl-CoA dehydrogenase NM domain-like"/>
    <property type="match status" value="1"/>
</dbReference>
<dbReference type="Pfam" id="PF00441">
    <property type="entry name" value="Acyl-CoA_dh_1"/>
    <property type="match status" value="1"/>
</dbReference>
<organism evidence="8 9">
    <name type="scientific">Gordonia insulae</name>
    <dbReference type="NCBI Taxonomy" id="2420509"/>
    <lineage>
        <taxon>Bacteria</taxon>
        <taxon>Bacillati</taxon>
        <taxon>Actinomycetota</taxon>
        <taxon>Actinomycetes</taxon>
        <taxon>Mycobacteriales</taxon>
        <taxon>Gordoniaceae</taxon>
        <taxon>Gordonia</taxon>
    </lineage>
</organism>
<keyword evidence="3" id="KW-0285">Flavoprotein</keyword>
<dbReference type="EMBL" id="CP033972">
    <property type="protein sequence ID" value="AZG45999.1"/>
    <property type="molecule type" value="Genomic_DNA"/>
</dbReference>
<dbReference type="RefSeq" id="WP_124708582.1">
    <property type="nucleotide sequence ID" value="NZ_CP033972.1"/>
</dbReference>
<proteinExistence type="inferred from homology"/>
<dbReference type="AlphaFoldDB" id="A0A3G8JNG5"/>
<dbReference type="PANTHER" id="PTHR43884">
    <property type="entry name" value="ACYL-COA DEHYDROGENASE"/>
    <property type="match status" value="1"/>
</dbReference>
<feature type="domain" description="Acyl-CoA dehydrogenase/oxidase C-terminal" evidence="7">
    <location>
        <begin position="221"/>
        <end position="347"/>
    </location>
</feature>
<accession>A0A3G8JNG5</accession>
<evidence type="ECO:0000256" key="6">
    <source>
        <dbReference type="SAM" id="MobiDB-lite"/>
    </source>
</evidence>
<evidence type="ECO:0000313" key="8">
    <source>
        <dbReference type="EMBL" id="AZG45999.1"/>
    </source>
</evidence>
<evidence type="ECO:0000256" key="5">
    <source>
        <dbReference type="ARBA" id="ARBA00023002"/>
    </source>
</evidence>
<dbReference type="Gene3D" id="2.40.110.10">
    <property type="entry name" value="Butyryl-CoA Dehydrogenase, subunit A, domain 2"/>
    <property type="match status" value="1"/>
</dbReference>
<dbReference type="Proteomes" id="UP000271469">
    <property type="component" value="Chromosome"/>
</dbReference>
<evidence type="ECO:0000256" key="1">
    <source>
        <dbReference type="ARBA" id="ARBA00001974"/>
    </source>
</evidence>
<reference evidence="8 9" key="1">
    <citation type="submission" date="2018-11" db="EMBL/GenBank/DDBJ databases">
        <title>Gordonia insulae sp. nov., isolated from an island soil.</title>
        <authorList>
            <person name="Kim Y.S."/>
            <person name="Kim S.B."/>
        </authorList>
    </citation>
    <scope>NUCLEOTIDE SEQUENCE [LARGE SCALE GENOMIC DNA]</scope>
    <source>
        <strain evidence="8 9">MMS17-SY073</strain>
    </source>
</reference>
<dbReference type="SUPFAM" id="SSF47203">
    <property type="entry name" value="Acyl-CoA dehydrogenase C-terminal domain-like"/>
    <property type="match status" value="1"/>
</dbReference>
<dbReference type="PANTHER" id="PTHR43884:SF20">
    <property type="entry name" value="ACYL-COA DEHYDROGENASE FADE28"/>
    <property type="match status" value="1"/>
</dbReference>
<gene>
    <name evidence="8" type="ORF">D7316_02599</name>
</gene>
<dbReference type="KEGG" id="gom:D7316_02599"/>
<evidence type="ECO:0000313" key="9">
    <source>
        <dbReference type="Proteomes" id="UP000271469"/>
    </source>
</evidence>
<protein>
    <submittedName>
        <fullName evidence="8">Acyl-CoA dehydrogenase FadE28</fullName>
        <ecNumber evidence="8">1.3.99.-</ecNumber>
    </submittedName>
</protein>
<dbReference type="EC" id="1.3.99.-" evidence="8"/>
<dbReference type="GO" id="GO:0050660">
    <property type="term" value="F:flavin adenine dinucleotide binding"/>
    <property type="evidence" value="ECO:0007669"/>
    <property type="project" value="InterPro"/>
</dbReference>
<dbReference type="InterPro" id="IPR009075">
    <property type="entry name" value="AcylCo_DH/oxidase_C"/>
</dbReference>
<dbReference type="InterPro" id="IPR046373">
    <property type="entry name" value="Acyl-CoA_Oxase/DH_mid-dom_sf"/>
</dbReference>
<dbReference type="InterPro" id="IPR037069">
    <property type="entry name" value="AcylCoA_DH/ox_N_sf"/>
</dbReference>
<name>A0A3G8JNG5_9ACTN</name>
<feature type="region of interest" description="Disordered" evidence="6">
    <location>
        <begin position="353"/>
        <end position="380"/>
    </location>
</feature>
<dbReference type="OrthoDB" id="4319499at2"/>
<feature type="compositionally biased region" description="Basic and acidic residues" evidence="6">
    <location>
        <begin position="353"/>
        <end position="370"/>
    </location>
</feature>
<comment type="cofactor">
    <cofactor evidence="1">
        <name>FAD</name>
        <dbReference type="ChEBI" id="CHEBI:57692"/>
    </cofactor>
</comment>
<dbReference type="Gene3D" id="1.10.540.10">
    <property type="entry name" value="Acyl-CoA dehydrogenase/oxidase, N-terminal domain"/>
    <property type="match status" value="1"/>
</dbReference>
<evidence type="ECO:0000259" key="7">
    <source>
        <dbReference type="Pfam" id="PF00441"/>
    </source>
</evidence>
<dbReference type="Gene3D" id="1.20.140.10">
    <property type="entry name" value="Butyryl-CoA Dehydrogenase, subunit A, domain 3"/>
    <property type="match status" value="1"/>
</dbReference>
<keyword evidence="4" id="KW-0274">FAD</keyword>
<evidence type="ECO:0000256" key="2">
    <source>
        <dbReference type="ARBA" id="ARBA00009347"/>
    </source>
</evidence>
<dbReference type="GO" id="GO:0003995">
    <property type="term" value="F:acyl-CoA dehydrogenase activity"/>
    <property type="evidence" value="ECO:0007669"/>
    <property type="project" value="TreeGrafter"/>
</dbReference>
<dbReference type="InterPro" id="IPR009100">
    <property type="entry name" value="AcylCoA_DH/oxidase_NM_dom_sf"/>
</dbReference>
<evidence type="ECO:0000256" key="3">
    <source>
        <dbReference type="ARBA" id="ARBA00022630"/>
    </source>
</evidence>
<comment type="similarity">
    <text evidence="2">Belongs to the acyl-CoA dehydrogenase family.</text>
</comment>
<dbReference type="InterPro" id="IPR036250">
    <property type="entry name" value="AcylCo_DH-like_C"/>
</dbReference>
<evidence type="ECO:0000256" key="4">
    <source>
        <dbReference type="ARBA" id="ARBA00022827"/>
    </source>
</evidence>
<sequence>MDFALDDTAVAVRDAAAEVFARHQPDWETKFGQRGLGTGSPGAFDDVLWRSITDSGLMALPLPADLDGDDVAVVDLLPLLRRMGESAAVTPALGTLASALTLRDAPADARAKLGRGLGAGAWHAVALGEQGDTLTLTPHTTVRGGTLTGTKTGVLHAEGSAALVVTTDGGVVIVATDTPGISIVRTPSSSGWGEYTVRFDGVAVDESDFLSTDAATLRDRYRLVLSAYADGLVAGATRLTADHVTGREQFGKPIALFQAVGQQLADIYVIGRSMNLATTAAAWRMTEGLDATQDLGIAGYWLAAEIPATLRTMTHLHGGIGVDVTYPLHRYFSIAKDLARLIGGTDARLDEIADDSDARQGRAQRRETSIDPKAQATDVH</sequence>
<keyword evidence="5 8" id="KW-0560">Oxidoreductase</keyword>
<keyword evidence="9" id="KW-1185">Reference proteome</keyword>